<sequence length="277" mass="28767">MNPTHSLALYTGAILAGALAGGSLPLVGRMGRSDLGLSFSAGVMLGAAFFHMLPEAVEGAGAKATPFVLVGFLLLYLLERFVLVHVCGEPGPNAHLSTPEGAGLESAHLHAPGEHHLHAHTHEALCDVHTVGLAAFAGMSAHTLVDGFALGAASVDAELGVLVFLAILAHKVPNSFSLSTILRAEGYSRGKALAMNAAFALMVPVGAGLYLAVKELVRIETFTSYALAASAGTFLHLSLSDILPDLHRRGGSKWQLSGALVVGLALMWGLRLLRHGH</sequence>
<dbReference type="RefSeq" id="WP_248360407.1">
    <property type="nucleotide sequence ID" value="NZ_AP025591.1"/>
</dbReference>
<keyword evidence="2 5" id="KW-0812">Transmembrane</keyword>
<evidence type="ECO:0000256" key="2">
    <source>
        <dbReference type="ARBA" id="ARBA00022692"/>
    </source>
</evidence>
<keyword evidence="3 5" id="KW-1133">Transmembrane helix</keyword>
<comment type="subcellular location">
    <subcellularLocation>
        <location evidence="1">Membrane</location>
        <topology evidence="1">Multi-pass membrane protein</topology>
    </subcellularLocation>
</comment>
<gene>
    <name evidence="6" type="ORF">AMOR_17150</name>
</gene>
<keyword evidence="4 5" id="KW-0472">Membrane</keyword>
<dbReference type="Pfam" id="PF02535">
    <property type="entry name" value="Zip"/>
    <property type="match status" value="1"/>
</dbReference>
<dbReference type="Proteomes" id="UP001162891">
    <property type="component" value="Chromosome"/>
</dbReference>
<evidence type="ECO:0000256" key="3">
    <source>
        <dbReference type="ARBA" id="ARBA00022989"/>
    </source>
</evidence>
<feature type="transmembrane region" description="Helical" evidence="5">
    <location>
        <begin position="192"/>
        <end position="213"/>
    </location>
</feature>
<accession>A0ABN6MNW5</accession>
<evidence type="ECO:0000256" key="1">
    <source>
        <dbReference type="ARBA" id="ARBA00004141"/>
    </source>
</evidence>
<name>A0ABN6MNW5_9BACT</name>
<protein>
    <submittedName>
        <fullName evidence="6">Iron permease</fullName>
    </submittedName>
</protein>
<reference evidence="7" key="1">
    <citation type="journal article" date="2022" name="Int. J. Syst. Evol. Microbiol.">
        <title>Anaeromyxobacter oryzae sp. nov., Anaeromyxobacter diazotrophicus sp. nov. and Anaeromyxobacter paludicola sp. nov., isolated from paddy soils.</title>
        <authorList>
            <person name="Itoh H."/>
            <person name="Xu Z."/>
            <person name="Mise K."/>
            <person name="Masuda Y."/>
            <person name="Ushijima N."/>
            <person name="Hayakawa C."/>
            <person name="Shiratori Y."/>
            <person name="Senoo K."/>
        </authorList>
    </citation>
    <scope>NUCLEOTIDE SEQUENCE [LARGE SCALE GENOMIC DNA]</scope>
    <source>
        <strain evidence="7">Red232</strain>
    </source>
</reference>
<dbReference type="PANTHER" id="PTHR11040:SF44">
    <property type="entry name" value="PROTEIN ZNTC-RELATED"/>
    <property type="match status" value="1"/>
</dbReference>
<feature type="transmembrane region" description="Helical" evidence="5">
    <location>
        <begin position="148"/>
        <end position="172"/>
    </location>
</feature>
<evidence type="ECO:0000256" key="4">
    <source>
        <dbReference type="ARBA" id="ARBA00023136"/>
    </source>
</evidence>
<evidence type="ECO:0000313" key="7">
    <source>
        <dbReference type="Proteomes" id="UP001162891"/>
    </source>
</evidence>
<feature type="transmembrane region" description="Helical" evidence="5">
    <location>
        <begin position="60"/>
        <end position="78"/>
    </location>
</feature>
<feature type="transmembrane region" description="Helical" evidence="5">
    <location>
        <begin position="35"/>
        <end position="54"/>
    </location>
</feature>
<keyword evidence="7" id="KW-1185">Reference proteome</keyword>
<dbReference type="InterPro" id="IPR003689">
    <property type="entry name" value="ZIP"/>
</dbReference>
<evidence type="ECO:0000256" key="5">
    <source>
        <dbReference type="SAM" id="Phobius"/>
    </source>
</evidence>
<dbReference type="EMBL" id="AP025591">
    <property type="protein sequence ID" value="BDG02719.1"/>
    <property type="molecule type" value="Genomic_DNA"/>
</dbReference>
<dbReference type="PANTHER" id="PTHR11040">
    <property type="entry name" value="ZINC/IRON TRANSPORTER"/>
    <property type="match status" value="1"/>
</dbReference>
<organism evidence="6 7">
    <name type="scientific">Anaeromyxobacter oryzae</name>
    <dbReference type="NCBI Taxonomy" id="2918170"/>
    <lineage>
        <taxon>Bacteria</taxon>
        <taxon>Pseudomonadati</taxon>
        <taxon>Myxococcota</taxon>
        <taxon>Myxococcia</taxon>
        <taxon>Myxococcales</taxon>
        <taxon>Cystobacterineae</taxon>
        <taxon>Anaeromyxobacteraceae</taxon>
        <taxon>Anaeromyxobacter</taxon>
    </lineage>
</organism>
<evidence type="ECO:0000313" key="6">
    <source>
        <dbReference type="EMBL" id="BDG02719.1"/>
    </source>
</evidence>
<feature type="transmembrane region" description="Helical" evidence="5">
    <location>
        <begin position="225"/>
        <end position="242"/>
    </location>
</feature>
<proteinExistence type="predicted"/>
<feature type="transmembrane region" description="Helical" evidence="5">
    <location>
        <begin position="254"/>
        <end position="273"/>
    </location>
</feature>
<feature type="transmembrane region" description="Helical" evidence="5">
    <location>
        <begin position="6"/>
        <end position="28"/>
    </location>
</feature>